<dbReference type="PIRSF" id="PIRSF001589">
    <property type="entry name" value="Asn_synthetase_glu-h"/>
    <property type="match status" value="1"/>
</dbReference>
<dbReference type="GO" id="GO:0006529">
    <property type="term" value="P:asparagine biosynthetic process"/>
    <property type="evidence" value="ECO:0007669"/>
    <property type="project" value="InterPro"/>
</dbReference>
<dbReference type="GO" id="GO:0005829">
    <property type="term" value="C:cytosol"/>
    <property type="evidence" value="ECO:0007669"/>
    <property type="project" value="TreeGrafter"/>
</dbReference>
<organism evidence="6">
    <name type="scientific">marine sediment metagenome</name>
    <dbReference type="NCBI Taxonomy" id="412755"/>
    <lineage>
        <taxon>unclassified sequences</taxon>
        <taxon>metagenomes</taxon>
        <taxon>ecological metagenomes</taxon>
    </lineage>
</organism>
<dbReference type="AlphaFoldDB" id="A0A0F9LEM2"/>
<dbReference type="GO" id="GO:0004066">
    <property type="term" value="F:asparagine synthase (glutamine-hydrolyzing) activity"/>
    <property type="evidence" value="ECO:0007669"/>
    <property type="project" value="InterPro"/>
</dbReference>
<feature type="domain" description="Glutamine amidotransferase type-2" evidence="5">
    <location>
        <begin position="2"/>
        <end position="215"/>
    </location>
</feature>
<dbReference type="InterPro" id="IPR033738">
    <property type="entry name" value="AsnB_N"/>
</dbReference>
<dbReference type="InterPro" id="IPR001962">
    <property type="entry name" value="Asn_synthase"/>
</dbReference>
<dbReference type="CDD" id="cd01991">
    <property type="entry name" value="Asn_synthase_B_C"/>
    <property type="match status" value="1"/>
</dbReference>
<dbReference type="InterPro" id="IPR006426">
    <property type="entry name" value="Asn_synth_AEB"/>
</dbReference>
<dbReference type="Pfam" id="PF13537">
    <property type="entry name" value="GATase_7"/>
    <property type="match status" value="1"/>
</dbReference>
<dbReference type="NCBIfam" id="TIGR01536">
    <property type="entry name" value="asn_synth_AEB"/>
    <property type="match status" value="1"/>
</dbReference>
<dbReference type="InterPro" id="IPR017932">
    <property type="entry name" value="GATase_2_dom"/>
</dbReference>
<accession>A0A0F9LEM2</accession>
<evidence type="ECO:0000259" key="5">
    <source>
        <dbReference type="PROSITE" id="PS51278"/>
    </source>
</evidence>
<dbReference type="PROSITE" id="PS51278">
    <property type="entry name" value="GATASE_TYPE_2"/>
    <property type="match status" value="1"/>
</dbReference>
<keyword evidence="3" id="KW-0067">ATP-binding</keyword>
<proteinExistence type="inferred from homology"/>
<comment type="similarity">
    <text evidence="1">Belongs to the asparagine synthetase family.</text>
</comment>
<dbReference type="Gene3D" id="3.60.20.10">
    <property type="entry name" value="Glutamine Phosphoribosylpyrophosphate, subunit 1, domain 1"/>
    <property type="match status" value="1"/>
</dbReference>
<dbReference type="SUPFAM" id="SSF52402">
    <property type="entry name" value="Adenine nucleotide alpha hydrolases-like"/>
    <property type="match status" value="1"/>
</dbReference>
<comment type="caution">
    <text evidence="6">The sequence shown here is derived from an EMBL/GenBank/DDBJ whole genome shotgun (WGS) entry which is preliminary data.</text>
</comment>
<evidence type="ECO:0000256" key="4">
    <source>
        <dbReference type="ARBA" id="ARBA00022962"/>
    </source>
</evidence>
<evidence type="ECO:0000256" key="1">
    <source>
        <dbReference type="ARBA" id="ARBA00005752"/>
    </source>
</evidence>
<keyword evidence="2" id="KW-0547">Nucleotide-binding</keyword>
<evidence type="ECO:0000256" key="2">
    <source>
        <dbReference type="ARBA" id="ARBA00022741"/>
    </source>
</evidence>
<dbReference type="CDD" id="cd00712">
    <property type="entry name" value="AsnB"/>
    <property type="match status" value="1"/>
</dbReference>
<dbReference type="Pfam" id="PF00733">
    <property type="entry name" value="Asn_synthase"/>
    <property type="match status" value="1"/>
</dbReference>
<gene>
    <name evidence="6" type="ORF">LCGC14_1208970</name>
</gene>
<dbReference type="InterPro" id="IPR029055">
    <property type="entry name" value="Ntn_hydrolases_N"/>
</dbReference>
<dbReference type="GO" id="GO:0005524">
    <property type="term" value="F:ATP binding"/>
    <property type="evidence" value="ECO:0007669"/>
    <property type="project" value="UniProtKB-KW"/>
</dbReference>
<dbReference type="InterPro" id="IPR051786">
    <property type="entry name" value="ASN_synthetase/amidase"/>
</dbReference>
<dbReference type="PANTHER" id="PTHR43284">
    <property type="entry name" value="ASPARAGINE SYNTHETASE (GLUTAMINE-HYDROLYZING)"/>
    <property type="match status" value="1"/>
</dbReference>
<keyword evidence="4" id="KW-0315">Glutamine amidotransferase</keyword>
<dbReference type="PANTHER" id="PTHR43284:SF1">
    <property type="entry name" value="ASPARAGINE SYNTHETASE"/>
    <property type="match status" value="1"/>
</dbReference>
<dbReference type="InterPro" id="IPR014729">
    <property type="entry name" value="Rossmann-like_a/b/a_fold"/>
</dbReference>
<name>A0A0F9LEM2_9ZZZZ</name>
<dbReference type="SUPFAM" id="SSF56235">
    <property type="entry name" value="N-terminal nucleophile aminohydrolases (Ntn hydrolases)"/>
    <property type="match status" value="1"/>
</dbReference>
<dbReference type="Gene3D" id="3.40.50.620">
    <property type="entry name" value="HUPs"/>
    <property type="match status" value="1"/>
</dbReference>
<protein>
    <recommendedName>
        <fullName evidence="5">Glutamine amidotransferase type-2 domain-containing protein</fullName>
    </recommendedName>
</protein>
<sequence length="621" mass="71338">MCGICGIYNYSFDEKIDPALLLNMTSMLAHRGPDGEGVYHNNAKELGLGHRRLAIIDLESGNQPMSNEKSDIWVTFNGEIYNYMDIKNNLLEKGHVFKTNSDTEILIHSYEEYGENMLFHLNGIFAFAIWDEKAKRLFAARDHFGVKPFYYYEDGKRFVFASELKAILLCPFVSPKVDTNALDLCLTFRHTPSPHTLIAGIKKLAPGSWISVEKGKIVKRPYFSKKPEIVRGKNAHEWAEELWESYRLAVRRQIVSDVPIGLSLSGGVDSGTLLSLMSKEVTSSVNAFTVGFEHGEQVNEIEPARNLAQMFSAKFQSKLITQKDYVDLFRNYIWHLEEPIGNESALAYYFVAELAKGHVKVLLNGQGADESFAGYPRHLGERYHYLSQIFRPFSFFNFRNEALNRTLYSLPVRDCAERFFRIYSIITEEMKNSFYNFEMKNVKRNGNAREYIYDWANNKSVNGNGLEKMLYIDARTSLPDNLLLCEDKMSMACGIEARVPFLDINVMAIAESIPGSLKIRGLVQKYIHKRACEKSLPASIVYKKKIGFSNPMDLWMGSRLGDTLAEFIKKKDSLTRQYFNINVISSYIEIHKNKKADLKRLLFLLLSLEKWHRLFILRENS</sequence>
<reference evidence="6" key="1">
    <citation type="journal article" date="2015" name="Nature">
        <title>Complex archaea that bridge the gap between prokaryotes and eukaryotes.</title>
        <authorList>
            <person name="Spang A."/>
            <person name="Saw J.H."/>
            <person name="Jorgensen S.L."/>
            <person name="Zaremba-Niedzwiedzka K."/>
            <person name="Martijn J."/>
            <person name="Lind A.E."/>
            <person name="van Eijk R."/>
            <person name="Schleper C."/>
            <person name="Guy L."/>
            <person name="Ettema T.J."/>
        </authorList>
    </citation>
    <scope>NUCLEOTIDE SEQUENCE</scope>
</reference>
<evidence type="ECO:0000256" key="3">
    <source>
        <dbReference type="ARBA" id="ARBA00022840"/>
    </source>
</evidence>
<evidence type="ECO:0000313" key="6">
    <source>
        <dbReference type="EMBL" id="KKM93379.1"/>
    </source>
</evidence>
<dbReference type="EMBL" id="LAZR01006271">
    <property type="protein sequence ID" value="KKM93379.1"/>
    <property type="molecule type" value="Genomic_DNA"/>
</dbReference>